<evidence type="ECO:0000313" key="2">
    <source>
        <dbReference type="EMBL" id="NME28419.1"/>
    </source>
</evidence>
<evidence type="ECO:0000313" key="1">
    <source>
        <dbReference type="EMBL" id="MFG6272998.1"/>
    </source>
</evidence>
<dbReference type="Proteomes" id="UP000591071">
    <property type="component" value="Unassembled WGS sequence"/>
</dbReference>
<sequence length="88" mass="10138">MKPLYYAIMKYMTTVEEASNMDVIHALKGEYGSFKMLRPDAVQEALMTAKANGLLDESRFELDDAGQLQVYYKVNDYGRQMINAFIRD</sequence>
<dbReference type="AlphaFoldDB" id="A0A848BZG2"/>
<organism evidence="2 3">
    <name type="scientific">Megasphaera hexanoica</name>
    <dbReference type="NCBI Taxonomy" id="1675036"/>
    <lineage>
        <taxon>Bacteria</taxon>
        <taxon>Bacillati</taxon>
        <taxon>Bacillota</taxon>
        <taxon>Negativicutes</taxon>
        <taxon>Veillonellales</taxon>
        <taxon>Veillonellaceae</taxon>
        <taxon>Megasphaera</taxon>
    </lineage>
</organism>
<comment type="caution">
    <text evidence="2">The sequence shown here is derived from an EMBL/GenBank/DDBJ whole genome shotgun (WGS) entry which is preliminary data.</text>
</comment>
<dbReference type="RefSeq" id="WP_059076763.1">
    <property type="nucleotide sequence ID" value="NZ_CP011940.1"/>
</dbReference>
<proteinExistence type="predicted"/>
<evidence type="ECO:0008006" key="5">
    <source>
        <dbReference type="Google" id="ProtNLM"/>
    </source>
</evidence>
<evidence type="ECO:0000313" key="3">
    <source>
        <dbReference type="Proteomes" id="UP000591071"/>
    </source>
</evidence>
<dbReference type="KEGG" id="mhw:ACT01_04890"/>
<reference evidence="1 4" key="2">
    <citation type="submission" date="2024-10" db="EMBL/GenBank/DDBJ databases">
        <authorList>
            <person name="Sang B.-I."/>
            <person name="Prabhaharan D."/>
        </authorList>
    </citation>
    <scope>NUCLEOTIDE SEQUENCE [LARGE SCALE GENOMIC DNA]</scope>
    <source>
        <strain evidence="1 4">MH</strain>
    </source>
</reference>
<dbReference type="OrthoDB" id="5458390at2"/>
<dbReference type="Proteomes" id="UP001605989">
    <property type="component" value="Unassembled WGS sequence"/>
</dbReference>
<protein>
    <recommendedName>
        <fullName evidence="5">DNA-binding protein</fullName>
    </recommendedName>
</protein>
<keyword evidence="4" id="KW-1185">Reference proteome</keyword>
<accession>A0A848BZG2</accession>
<dbReference type="EMBL" id="JABAFG010000010">
    <property type="protein sequence ID" value="NME28419.1"/>
    <property type="molecule type" value="Genomic_DNA"/>
</dbReference>
<evidence type="ECO:0000313" key="4">
    <source>
        <dbReference type="Proteomes" id="UP001605989"/>
    </source>
</evidence>
<dbReference type="EMBL" id="JBIEKR010000005">
    <property type="protein sequence ID" value="MFG6272998.1"/>
    <property type="molecule type" value="Genomic_DNA"/>
</dbReference>
<gene>
    <name evidence="1" type="ORF">ACGTZG_07330</name>
    <name evidence="2" type="ORF">HF872_07250</name>
</gene>
<name>A0A848BZG2_9FIRM</name>
<reference evidence="2 3" key="1">
    <citation type="submission" date="2020-04" db="EMBL/GenBank/DDBJ databases">
        <authorList>
            <person name="Hitch T.C.A."/>
            <person name="Wylensek D."/>
            <person name="Clavel T."/>
        </authorList>
    </citation>
    <scope>NUCLEOTIDE SEQUENCE [LARGE SCALE GENOMIC DNA]</scope>
    <source>
        <strain evidence="2 3">Oil-RF-744-FAT-WT-6-1</strain>
    </source>
</reference>